<dbReference type="Gene3D" id="2.60.40.10">
    <property type="entry name" value="Immunoglobulins"/>
    <property type="match status" value="1"/>
</dbReference>
<dbReference type="Gene3D" id="3.40.50.880">
    <property type="match status" value="1"/>
</dbReference>
<dbReference type="SUPFAM" id="SSF46626">
    <property type="entry name" value="Cytochrome c"/>
    <property type="match status" value="1"/>
</dbReference>
<dbReference type="RefSeq" id="WP_345263893.1">
    <property type="nucleotide sequence ID" value="NZ_BAABHB010000001.1"/>
</dbReference>
<evidence type="ECO:0000313" key="9">
    <source>
        <dbReference type="Proteomes" id="UP001500936"/>
    </source>
</evidence>
<evidence type="ECO:0000256" key="5">
    <source>
        <dbReference type="PROSITE-ProRule" id="PRU00433"/>
    </source>
</evidence>
<evidence type="ECO:0000256" key="1">
    <source>
        <dbReference type="ARBA" id="ARBA00022617"/>
    </source>
</evidence>
<dbReference type="SMART" id="SM00606">
    <property type="entry name" value="CBD_IV"/>
    <property type="match status" value="1"/>
</dbReference>
<dbReference type="SMART" id="SM00089">
    <property type="entry name" value="PKD"/>
    <property type="match status" value="1"/>
</dbReference>
<evidence type="ECO:0000313" key="8">
    <source>
        <dbReference type="EMBL" id="GAA4397255.1"/>
    </source>
</evidence>
<dbReference type="PROSITE" id="PS51007">
    <property type="entry name" value="CYTC"/>
    <property type="match status" value="1"/>
</dbReference>
<evidence type="ECO:0000256" key="4">
    <source>
        <dbReference type="ARBA" id="ARBA00023004"/>
    </source>
</evidence>
<dbReference type="InterPro" id="IPR013783">
    <property type="entry name" value="Ig-like_fold"/>
</dbReference>
<sequence>MMRKPSVVFSERIRWAALVLAGCVLLSSYSWAQTAAKRVLVFSKTKGFRHASIPTGKLAIMKMGQENGFAVDTTEDAGKFTEANLKRYNAVIFLSTTGDVLNQEQQVAFERYIQAGGGYVGIHAATDTEYDWPWYNKLAGAYFASHPGNPNVQNGEVFPVDKNHPSMFGFPDRWKIKDEFYDFKKINPAIKVLAKIDEKTYKDGKMGDDHPMAWYHNFDGGKAFYTNFGHENATFSEPVFVKHLLGGIQSVMAEKLDFGKAHSIMPPEENRFTKIVLMEKLDEPTELVVLDNGKILFTERKGAVKLYDTKKKTSKLVTNLPVHFDREYGLMGLNIDPKFNENKWVYLYYSAVKPDSNNRLVRMKWDDAKDELLLNTEQILLTVTEHRTYDRDDCCHTGGSIAWDRQGNLYLSTGDNTNPFFSNGFSPSDDRPGRKKYNALVSSSNTNDLRGKILRIKPRPEGGYDIPEGNLFPKGTPGARPEIYVMGNRNPYRISVDQRTGFLYWGEVGPDAGENNDKRGPRGHDEINQARKAGYFGWPLFVADNRPYRQFNFADSTSGPYNDPLKPINYSVHNTGLKQLPPAQKAFIYYPYVESPEFGEIVGKGGRNAMAGQVYYYDDYADSPVKFPRYYDGKLFAYEWMRGWINPVTMTPEGDFVSMERFMPNTTFSHPMDMQFAKDGSLYMLEYGSNWFAQNDDARLVHIIYNAGNRPPVAFINASKAVGAAPLTVAFDSKGTVDYDNDALKYEWTFGKGLPKSTQANPSFTYTKPGVYEAVLKVTDAKGSVATRTMEIKVGNEVPKVEVAVKGNRTFYFNDKPVDYEVKVADKEDGSLTNGKIKPEDVMVTINYMEGFDKAVLAQGHQANTGNATGRRLIELSDCKACHSIDQKSIGPAYVAVAERYSKERRAAAVNQLAKKVIAGGSGVWGEQAMSAHPQLKEDEAKEMVSYILSLADKKKVEKQPLKGPYVTKSQAKDGSYIIMASYTDQGSNGIGPQTGTSTVVLRNPKLKASTFDEKKDAATFKSPNTGSDVVIASQNNSYIAFNDIDLTNIRGITAGVFSSDRFTMGGKLQVRLDSPTGTLVGEADVPQNTTNPVEIPLQNSGSNGPRKLYFVFVNPNNNNKPLFSVDWIQFQPQAM</sequence>
<gene>
    <name evidence="8" type="ORF">GCM10023187_06440</name>
</gene>
<evidence type="ECO:0000259" key="6">
    <source>
        <dbReference type="PROSITE" id="PS50093"/>
    </source>
</evidence>
<dbReference type="InterPro" id="IPR035986">
    <property type="entry name" value="PKD_dom_sf"/>
</dbReference>
<protein>
    <recommendedName>
        <fullName evidence="10">Cytochrome c</fullName>
    </recommendedName>
</protein>
<keyword evidence="4 5" id="KW-0408">Iron</keyword>
<dbReference type="Pfam" id="PF00034">
    <property type="entry name" value="Cytochrom_C"/>
    <property type="match status" value="1"/>
</dbReference>
<dbReference type="InterPro" id="IPR006584">
    <property type="entry name" value="Cellulose-bd_IV"/>
</dbReference>
<dbReference type="Pfam" id="PF03422">
    <property type="entry name" value="CBM_6"/>
    <property type="match status" value="1"/>
</dbReference>
<keyword evidence="1 5" id="KW-0349">Heme</keyword>
<dbReference type="InterPro" id="IPR029010">
    <property type="entry name" value="ThuA-like"/>
</dbReference>
<name>A0ABP8JWL7_9BACT</name>
<keyword evidence="2 5" id="KW-0479">Metal-binding</keyword>
<dbReference type="Gene3D" id="1.10.760.10">
    <property type="entry name" value="Cytochrome c-like domain"/>
    <property type="match status" value="1"/>
</dbReference>
<dbReference type="InterPro" id="IPR000601">
    <property type="entry name" value="PKD_dom"/>
</dbReference>
<keyword evidence="9" id="KW-1185">Reference proteome</keyword>
<evidence type="ECO:0000259" key="7">
    <source>
        <dbReference type="PROSITE" id="PS51007"/>
    </source>
</evidence>
<dbReference type="Pfam" id="PF07995">
    <property type="entry name" value="GSDH"/>
    <property type="match status" value="1"/>
</dbReference>
<dbReference type="Gene3D" id="2.120.10.30">
    <property type="entry name" value="TolB, C-terminal domain"/>
    <property type="match status" value="1"/>
</dbReference>
<dbReference type="Pfam" id="PF06283">
    <property type="entry name" value="ThuA"/>
    <property type="match status" value="1"/>
</dbReference>
<accession>A0ABP8JWL7</accession>
<dbReference type="InterPro" id="IPR008979">
    <property type="entry name" value="Galactose-bd-like_sf"/>
</dbReference>
<dbReference type="Gene3D" id="2.60.120.260">
    <property type="entry name" value="Galactose-binding domain-like"/>
    <property type="match status" value="1"/>
</dbReference>
<dbReference type="SUPFAM" id="SSF50952">
    <property type="entry name" value="Soluble quinoprotein glucose dehydrogenase"/>
    <property type="match status" value="1"/>
</dbReference>
<dbReference type="PROSITE" id="PS50093">
    <property type="entry name" value="PKD"/>
    <property type="match status" value="1"/>
</dbReference>
<dbReference type="InterPro" id="IPR005084">
    <property type="entry name" value="CBM6"/>
</dbReference>
<dbReference type="InterPro" id="IPR011042">
    <property type="entry name" value="6-blade_b-propeller_TolB-like"/>
</dbReference>
<dbReference type="InterPro" id="IPR022409">
    <property type="entry name" value="PKD/Chitinase_dom"/>
</dbReference>
<dbReference type="Proteomes" id="UP001500936">
    <property type="component" value="Unassembled WGS sequence"/>
</dbReference>
<dbReference type="SUPFAM" id="SSF52317">
    <property type="entry name" value="Class I glutamine amidotransferase-like"/>
    <property type="match status" value="1"/>
</dbReference>
<proteinExistence type="predicted"/>
<dbReference type="CDD" id="cd04084">
    <property type="entry name" value="CBM6_xylanase-like"/>
    <property type="match status" value="1"/>
</dbReference>
<evidence type="ECO:0000256" key="3">
    <source>
        <dbReference type="ARBA" id="ARBA00022729"/>
    </source>
</evidence>
<dbReference type="SUPFAM" id="SSF49785">
    <property type="entry name" value="Galactose-binding domain-like"/>
    <property type="match status" value="1"/>
</dbReference>
<dbReference type="InterPro" id="IPR036909">
    <property type="entry name" value="Cyt_c-like_dom_sf"/>
</dbReference>
<dbReference type="InterPro" id="IPR009056">
    <property type="entry name" value="Cyt_c-like_dom"/>
</dbReference>
<dbReference type="InterPro" id="IPR011041">
    <property type="entry name" value="Quinoprot_gluc/sorb_DH_b-prop"/>
</dbReference>
<feature type="domain" description="PKD" evidence="6">
    <location>
        <begin position="712"/>
        <end position="794"/>
    </location>
</feature>
<evidence type="ECO:0000256" key="2">
    <source>
        <dbReference type="ARBA" id="ARBA00022723"/>
    </source>
</evidence>
<dbReference type="InterPro" id="IPR012938">
    <property type="entry name" value="Glc/Sorbosone_DH"/>
</dbReference>
<keyword evidence="3" id="KW-0732">Signal</keyword>
<dbReference type="EMBL" id="BAABHB010000001">
    <property type="protein sequence ID" value="GAA4397255.1"/>
    <property type="molecule type" value="Genomic_DNA"/>
</dbReference>
<dbReference type="PANTHER" id="PTHR40469:SF2">
    <property type="entry name" value="GALACTOSE-BINDING DOMAIN-LIKE SUPERFAMILY PROTEIN"/>
    <property type="match status" value="1"/>
</dbReference>
<dbReference type="SUPFAM" id="SSF49299">
    <property type="entry name" value="PKD domain"/>
    <property type="match status" value="1"/>
</dbReference>
<evidence type="ECO:0008006" key="10">
    <source>
        <dbReference type="Google" id="ProtNLM"/>
    </source>
</evidence>
<feature type="domain" description="Cytochrome c" evidence="7">
    <location>
        <begin position="865"/>
        <end position="952"/>
    </location>
</feature>
<dbReference type="InterPro" id="IPR029062">
    <property type="entry name" value="Class_I_gatase-like"/>
</dbReference>
<comment type="caution">
    <text evidence="8">The sequence shown here is derived from an EMBL/GenBank/DDBJ whole genome shotgun (WGS) entry which is preliminary data.</text>
</comment>
<dbReference type="PANTHER" id="PTHR40469">
    <property type="entry name" value="SECRETED GLYCOSYL HYDROLASE"/>
    <property type="match status" value="1"/>
</dbReference>
<organism evidence="8 9">
    <name type="scientific">Nibrella viscosa</name>
    <dbReference type="NCBI Taxonomy" id="1084524"/>
    <lineage>
        <taxon>Bacteria</taxon>
        <taxon>Pseudomonadati</taxon>
        <taxon>Bacteroidota</taxon>
        <taxon>Cytophagia</taxon>
        <taxon>Cytophagales</taxon>
        <taxon>Spirosomataceae</taxon>
        <taxon>Nibrella</taxon>
    </lineage>
</organism>
<reference evidence="9" key="1">
    <citation type="journal article" date="2019" name="Int. J. Syst. Evol. Microbiol.">
        <title>The Global Catalogue of Microorganisms (GCM) 10K type strain sequencing project: providing services to taxonomists for standard genome sequencing and annotation.</title>
        <authorList>
            <consortium name="The Broad Institute Genomics Platform"/>
            <consortium name="The Broad Institute Genome Sequencing Center for Infectious Disease"/>
            <person name="Wu L."/>
            <person name="Ma J."/>
        </authorList>
    </citation>
    <scope>NUCLEOTIDE SEQUENCE [LARGE SCALE GENOMIC DNA]</scope>
    <source>
        <strain evidence="9">JCM 17925</strain>
    </source>
</reference>
<dbReference type="CDD" id="cd00146">
    <property type="entry name" value="PKD"/>
    <property type="match status" value="1"/>
</dbReference>
<dbReference type="Pfam" id="PF18911">
    <property type="entry name" value="PKD_4"/>
    <property type="match status" value="1"/>
</dbReference>